<dbReference type="GO" id="GO:0006955">
    <property type="term" value="P:immune response"/>
    <property type="evidence" value="ECO:0007669"/>
    <property type="project" value="TreeGrafter"/>
</dbReference>
<evidence type="ECO:0000313" key="1">
    <source>
        <dbReference type="EMBL" id="KAF5889998.1"/>
    </source>
</evidence>
<protein>
    <submittedName>
        <fullName evidence="1">Interferon-induced protein 44-like</fullName>
    </submittedName>
</protein>
<sequence>LIILTLDFFKHDSVDLIRMGGSQATPSPSPPPEFDRPWRKMHWGSKDVIEEKLRNFRLHNVKFVRILVVGEVGAGKSSFINSVNNAFQGRITSMALVDGIGGTSFTKVYKTHYIQGKDASPLPFVFNDIMGLESSESGAPVQDIIKALRGFLQEGYRFNPASPLSSNDAGYRSSPSLEDQTSCLINIIAADKISLMHKEVLRKLKDIREAASQRNMPQVIIMTRVDVVCPLVLHDIKKIYTSKKIKEK</sequence>
<dbReference type="SUPFAM" id="SSF52540">
    <property type="entry name" value="P-loop containing nucleoside triphosphate hydrolases"/>
    <property type="match status" value="1"/>
</dbReference>
<proteinExistence type="predicted"/>
<name>A0A8J4X189_CLAMG</name>
<dbReference type="AlphaFoldDB" id="A0A8J4X189"/>
<gene>
    <name evidence="1" type="ORF">DAT39_020307</name>
</gene>
<dbReference type="PANTHER" id="PTHR14241:SF1">
    <property type="entry name" value="INTERFERON-INDUCED PROTEIN 44-RELATED"/>
    <property type="match status" value="1"/>
</dbReference>
<dbReference type="PANTHER" id="PTHR14241">
    <property type="entry name" value="INTERFERON-INDUCED PROTEIN 44"/>
    <property type="match status" value="1"/>
</dbReference>
<evidence type="ECO:0000313" key="2">
    <source>
        <dbReference type="Proteomes" id="UP000727407"/>
    </source>
</evidence>
<reference evidence="1" key="1">
    <citation type="submission" date="2020-07" db="EMBL/GenBank/DDBJ databases">
        <title>Clarias magur genome sequencing, assembly and annotation.</title>
        <authorList>
            <person name="Kushwaha B."/>
            <person name="Kumar R."/>
            <person name="Das P."/>
            <person name="Joshi C.G."/>
            <person name="Kumar D."/>
            <person name="Nagpure N.S."/>
            <person name="Pandey M."/>
            <person name="Agarwal S."/>
            <person name="Srivastava S."/>
            <person name="Singh M."/>
            <person name="Sahoo L."/>
            <person name="Jayasankar P."/>
            <person name="Meher P.K."/>
            <person name="Koringa P.G."/>
            <person name="Iquebal M.A."/>
            <person name="Das S.P."/>
            <person name="Bit A."/>
            <person name="Patnaik S."/>
            <person name="Patel N."/>
            <person name="Shah T.M."/>
            <person name="Hinsu A."/>
            <person name="Jena J.K."/>
        </authorList>
    </citation>
    <scope>NUCLEOTIDE SEQUENCE</scope>
    <source>
        <strain evidence="1">CIFAMagur01</strain>
        <tissue evidence="1">Testis</tissue>
    </source>
</reference>
<dbReference type="Gene3D" id="3.40.50.300">
    <property type="entry name" value="P-loop containing nucleotide triphosphate hydrolases"/>
    <property type="match status" value="1"/>
</dbReference>
<organism evidence="1 2">
    <name type="scientific">Clarias magur</name>
    <name type="common">Asian catfish</name>
    <name type="synonym">Macropteronotus magur</name>
    <dbReference type="NCBI Taxonomy" id="1594786"/>
    <lineage>
        <taxon>Eukaryota</taxon>
        <taxon>Metazoa</taxon>
        <taxon>Chordata</taxon>
        <taxon>Craniata</taxon>
        <taxon>Vertebrata</taxon>
        <taxon>Euteleostomi</taxon>
        <taxon>Actinopterygii</taxon>
        <taxon>Neopterygii</taxon>
        <taxon>Teleostei</taxon>
        <taxon>Ostariophysi</taxon>
        <taxon>Siluriformes</taxon>
        <taxon>Clariidae</taxon>
        <taxon>Clarias</taxon>
    </lineage>
</organism>
<feature type="non-terminal residue" evidence="1">
    <location>
        <position position="248"/>
    </location>
</feature>
<dbReference type="InterPro" id="IPR027417">
    <property type="entry name" value="P-loop_NTPase"/>
</dbReference>
<keyword evidence="2" id="KW-1185">Reference proteome</keyword>
<comment type="caution">
    <text evidence="1">The sequence shown here is derived from an EMBL/GenBank/DDBJ whole genome shotgun (WGS) entry which is preliminary data.</text>
</comment>
<dbReference type="EMBL" id="QNUK01000739">
    <property type="protein sequence ID" value="KAF5889998.1"/>
    <property type="molecule type" value="Genomic_DNA"/>
</dbReference>
<dbReference type="OrthoDB" id="25620at2759"/>
<dbReference type="Proteomes" id="UP000727407">
    <property type="component" value="Unassembled WGS sequence"/>
</dbReference>
<accession>A0A8J4X189</accession>
<feature type="non-terminal residue" evidence="1">
    <location>
        <position position="1"/>
    </location>
</feature>
<dbReference type="CDD" id="cd00882">
    <property type="entry name" value="Ras_like_GTPase"/>
    <property type="match status" value="1"/>
</dbReference>